<dbReference type="GO" id="GO:0016787">
    <property type="term" value="F:hydrolase activity"/>
    <property type="evidence" value="ECO:0007669"/>
    <property type="project" value="UniProtKB-KW"/>
</dbReference>
<dbReference type="OrthoDB" id="9801520at2"/>
<evidence type="ECO:0000259" key="8">
    <source>
        <dbReference type="Pfam" id="PF04480"/>
    </source>
</evidence>
<dbReference type="SUPFAM" id="SSF52980">
    <property type="entry name" value="Restriction endonuclease-like"/>
    <property type="match status" value="1"/>
</dbReference>
<dbReference type="InterPro" id="IPR011335">
    <property type="entry name" value="Restrct_endonuc-II-like"/>
</dbReference>
<keyword evidence="3" id="KW-0227">DNA damage</keyword>
<dbReference type="EMBL" id="FMYG01000003">
    <property type="protein sequence ID" value="SDC13809.1"/>
    <property type="molecule type" value="Genomic_DNA"/>
</dbReference>
<dbReference type="GO" id="GO:0006298">
    <property type="term" value="P:mismatch repair"/>
    <property type="evidence" value="ECO:0007669"/>
    <property type="project" value="InterPro"/>
</dbReference>
<dbReference type="CDD" id="cd00221">
    <property type="entry name" value="Vsr"/>
    <property type="match status" value="1"/>
</dbReference>
<comment type="similarity">
    <text evidence="6">Belongs to the Vsr family.</text>
</comment>
<feature type="domain" description="DUF559" evidence="8">
    <location>
        <begin position="106"/>
        <end position="147"/>
    </location>
</feature>
<evidence type="ECO:0000256" key="4">
    <source>
        <dbReference type="ARBA" id="ARBA00022801"/>
    </source>
</evidence>
<dbReference type="Proteomes" id="UP000183203">
    <property type="component" value="Unassembled WGS sequence"/>
</dbReference>
<sequence length="153" mass="17241">MLDSESKAEPPRAQSWASTPGSRSSMQANRGRDTAPELAVRRRLHAMGLRYRVSARPVQNLRRTADIVFTRARVAVFIDGCFWHGCPEHYQAPVRNGAFWLAKRMRNRERDAETDAALTAAGWTPLRFWEHEVRDDPELVAATVAAAVDRSIA</sequence>
<accession>A0A1G6J5B1</accession>
<proteinExistence type="inferred from homology"/>
<gene>
    <name evidence="9" type="ORF">SAMN05216418_1713</name>
</gene>
<name>A0A1G6J5B1_9MICO</name>
<evidence type="ECO:0000256" key="2">
    <source>
        <dbReference type="ARBA" id="ARBA00022759"/>
    </source>
</evidence>
<keyword evidence="1" id="KW-0540">Nuclease</keyword>
<dbReference type="RefSeq" id="WP_058231916.1">
    <property type="nucleotide sequence ID" value="NZ_FMYG01000003.1"/>
</dbReference>
<dbReference type="GO" id="GO:0004519">
    <property type="term" value="F:endonuclease activity"/>
    <property type="evidence" value="ECO:0007669"/>
    <property type="project" value="UniProtKB-KW"/>
</dbReference>
<evidence type="ECO:0000256" key="5">
    <source>
        <dbReference type="ARBA" id="ARBA00023204"/>
    </source>
</evidence>
<feature type="region of interest" description="Disordered" evidence="7">
    <location>
        <begin position="1"/>
        <end position="37"/>
    </location>
</feature>
<feature type="compositionally biased region" description="Basic and acidic residues" evidence="7">
    <location>
        <begin position="1"/>
        <end position="10"/>
    </location>
</feature>
<keyword evidence="4" id="KW-0378">Hydrolase</keyword>
<dbReference type="InterPro" id="IPR004603">
    <property type="entry name" value="DNA_mismatch_endonuc_vsr"/>
</dbReference>
<feature type="compositionally biased region" description="Polar residues" evidence="7">
    <location>
        <begin position="15"/>
        <end position="28"/>
    </location>
</feature>
<evidence type="ECO:0000256" key="7">
    <source>
        <dbReference type="SAM" id="MobiDB-lite"/>
    </source>
</evidence>
<evidence type="ECO:0000256" key="6">
    <source>
        <dbReference type="ARBA" id="ARBA00029466"/>
    </source>
</evidence>
<dbReference type="Pfam" id="PF03852">
    <property type="entry name" value="Vsr"/>
    <property type="match status" value="1"/>
</dbReference>
<dbReference type="Pfam" id="PF04480">
    <property type="entry name" value="DUF559"/>
    <property type="match status" value="1"/>
</dbReference>
<dbReference type="InterPro" id="IPR007569">
    <property type="entry name" value="DUF559"/>
</dbReference>
<keyword evidence="2 9" id="KW-0255">Endonuclease</keyword>
<evidence type="ECO:0000256" key="1">
    <source>
        <dbReference type="ARBA" id="ARBA00022722"/>
    </source>
</evidence>
<evidence type="ECO:0000313" key="9">
    <source>
        <dbReference type="EMBL" id="SDC13809.1"/>
    </source>
</evidence>
<keyword evidence="5" id="KW-0234">DNA repair</keyword>
<dbReference type="NCBIfam" id="TIGR00632">
    <property type="entry name" value="vsr"/>
    <property type="match status" value="1"/>
</dbReference>
<protein>
    <submittedName>
        <fullName evidence="9">T/G mismatch-specific endonuclease</fullName>
    </submittedName>
</protein>
<organism evidence="9 10">
    <name type="scientific">Microbacterium enclense</name>
    <dbReference type="NCBI Taxonomy" id="993073"/>
    <lineage>
        <taxon>Bacteria</taxon>
        <taxon>Bacillati</taxon>
        <taxon>Actinomycetota</taxon>
        <taxon>Actinomycetes</taxon>
        <taxon>Micrococcales</taxon>
        <taxon>Microbacteriaceae</taxon>
        <taxon>Microbacterium</taxon>
    </lineage>
</organism>
<dbReference type="AlphaFoldDB" id="A0A1G6J5B1"/>
<reference evidence="9 10" key="1">
    <citation type="submission" date="2016-09" db="EMBL/GenBank/DDBJ databases">
        <authorList>
            <person name="Capua I."/>
            <person name="De Benedictis P."/>
            <person name="Joannis T."/>
            <person name="Lombin L.H."/>
            <person name="Cattoli G."/>
        </authorList>
    </citation>
    <scope>NUCLEOTIDE SEQUENCE [LARGE SCALE GENOMIC DNA]</scope>
    <source>
        <strain evidence="9 10">NIO-1002</strain>
    </source>
</reference>
<evidence type="ECO:0000313" key="10">
    <source>
        <dbReference type="Proteomes" id="UP000183203"/>
    </source>
</evidence>
<dbReference type="STRING" id="993073.AS029_07285"/>
<dbReference type="Gene3D" id="3.40.960.10">
    <property type="entry name" value="VSR Endonuclease"/>
    <property type="match status" value="1"/>
</dbReference>
<evidence type="ECO:0000256" key="3">
    <source>
        <dbReference type="ARBA" id="ARBA00022763"/>
    </source>
</evidence>